<feature type="transmembrane region" description="Helical" evidence="8">
    <location>
        <begin position="385"/>
        <end position="406"/>
    </location>
</feature>
<evidence type="ECO:0000313" key="10">
    <source>
        <dbReference type="EMBL" id="SDP33705.1"/>
    </source>
</evidence>
<feature type="transmembrane region" description="Helical" evidence="8">
    <location>
        <begin position="347"/>
        <end position="365"/>
    </location>
</feature>
<dbReference type="GO" id="GO:0043190">
    <property type="term" value="C:ATP-binding cassette (ABC) transporter complex"/>
    <property type="evidence" value="ECO:0007669"/>
    <property type="project" value="InterPro"/>
</dbReference>
<protein>
    <submittedName>
        <fullName evidence="10">Amino acid ABC transporter membrane protein 2, PAAT family</fullName>
    </submittedName>
</protein>
<accession>A0A1H0RWC6</accession>
<feature type="transmembrane region" description="Helical" evidence="8">
    <location>
        <begin position="236"/>
        <end position="261"/>
    </location>
</feature>
<dbReference type="AlphaFoldDB" id="A0A1H0RWC6"/>
<dbReference type="InterPro" id="IPR035906">
    <property type="entry name" value="MetI-like_sf"/>
</dbReference>
<keyword evidence="3 8" id="KW-0813">Transport</keyword>
<dbReference type="EMBL" id="FNJI01000016">
    <property type="protein sequence ID" value="SDP33705.1"/>
    <property type="molecule type" value="Genomic_DNA"/>
</dbReference>
<evidence type="ECO:0000256" key="2">
    <source>
        <dbReference type="ARBA" id="ARBA00010072"/>
    </source>
</evidence>
<evidence type="ECO:0000259" key="9">
    <source>
        <dbReference type="PROSITE" id="PS50928"/>
    </source>
</evidence>
<evidence type="ECO:0000256" key="5">
    <source>
        <dbReference type="ARBA" id="ARBA00022692"/>
    </source>
</evidence>
<evidence type="ECO:0000256" key="1">
    <source>
        <dbReference type="ARBA" id="ARBA00004429"/>
    </source>
</evidence>
<evidence type="ECO:0000256" key="3">
    <source>
        <dbReference type="ARBA" id="ARBA00022448"/>
    </source>
</evidence>
<feature type="transmembrane region" description="Helical" evidence="8">
    <location>
        <begin position="33"/>
        <end position="53"/>
    </location>
</feature>
<keyword evidence="5 8" id="KW-0812">Transmembrane</keyword>
<proteinExistence type="inferred from homology"/>
<dbReference type="GO" id="GO:0006865">
    <property type="term" value="P:amino acid transport"/>
    <property type="evidence" value="ECO:0007669"/>
    <property type="project" value="TreeGrafter"/>
</dbReference>
<dbReference type="RefSeq" id="WP_245695116.1">
    <property type="nucleotide sequence ID" value="NZ_FNJI01000016.1"/>
</dbReference>
<sequence>MAKQWKPAPSRPSPETWTGIVGWLRINLFSSPANTLLTILGAGLLLAIIPPMVRWGVFDAVWLGDSRAVCDSSAAAGNGGACWVFVKVRLDMFLYGFYPEPERWRIDLMFTVLGFSLIPLLAPDFFRTGRSQALVGGCGVAVVFLLFGALPAVFMIGYTFAPFLFERVSLWHTPQQIQAGKRSAAATGAIGVFAVVAAVYWSVRLAGVETAALPVSLSAGVLSLCLLFFGRLGLLVWRWIFLFCVFSVFAFFMLVGGILGLPEVETHYWGGLFLTLVVAGTGMGTALPVSILLALGRRSELPVVKTLCVSFIEFVRGVPLVSVLFMASVMFPLFLPENVTFDKLLRALIGVAFFYAAYMAEVIRGGLQAIPKGQYEAAKALGWTYWKMMGLIIMPQTLRLVIPGLANNFLSLLKDTTLVAVIGLLDLLGIAKAAMADSEWLGFTKEAYVFAGVVFWIFCFGISRYSVRLEKKYHTNYQ</sequence>
<dbReference type="SUPFAM" id="SSF161098">
    <property type="entry name" value="MetI-like"/>
    <property type="match status" value="1"/>
</dbReference>
<evidence type="ECO:0000256" key="7">
    <source>
        <dbReference type="ARBA" id="ARBA00023136"/>
    </source>
</evidence>
<dbReference type="Pfam" id="PF00528">
    <property type="entry name" value="BPD_transp_1"/>
    <property type="match status" value="1"/>
</dbReference>
<evidence type="ECO:0000256" key="4">
    <source>
        <dbReference type="ARBA" id="ARBA00022475"/>
    </source>
</evidence>
<feature type="transmembrane region" description="Helical" evidence="8">
    <location>
        <begin position="314"/>
        <end position="335"/>
    </location>
</feature>
<dbReference type="InterPro" id="IPR043429">
    <property type="entry name" value="ArtM/GltK/GlnP/TcyL/YhdX-like"/>
</dbReference>
<feature type="transmembrane region" description="Helical" evidence="8">
    <location>
        <begin position="134"/>
        <end position="164"/>
    </location>
</feature>
<reference evidence="10 11" key="1">
    <citation type="submission" date="2016-10" db="EMBL/GenBank/DDBJ databases">
        <authorList>
            <person name="de Groot N.N."/>
        </authorList>
    </citation>
    <scope>NUCLEOTIDE SEQUENCE [LARGE SCALE GENOMIC DNA]</scope>
    <source>
        <strain evidence="10 11">DSM 12130</strain>
    </source>
</reference>
<organism evidence="10 11">
    <name type="scientific">Desulforhopalus singaporensis</name>
    <dbReference type="NCBI Taxonomy" id="91360"/>
    <lineage>
        <taxon>Bacteria</taxon>
        <taxon>Pseudomonadati</taxon>
        <taxon>Thermodesulfobacteriota</taxon>
        <taxon>Desulfobulbia</taxon>
        <taxon>Desulfobulbales</taxon>
        <taxon>Desulfocapsaceae</taxon>
        <taxon>Desulforhopalus</taxon>
    </lineage>
</organism>
<dbReference type="InterPro" id="IPR000515">
    <property type="entry name" value="MetI-like"/>
</dbReference>
<feature type="transmembrane region" description="Helical" evidence="8">
    <location>
        <begin position="210"/>
        <end position="230"/>
    </location>
</feature>
<dbReference type="NCBIfam" id="TIGR01726">
    <property type="entry name" value="HEQRo_perm_3TM"/>
    <property type="match status" value="1"/>
</dbReference>
<dbReference type="Gene3D" id="1.10.3720.10">
    <property type="entry name" value="MetI-like"/>
    <property type="match status" value="1"/>
</dbReference>
<keyword evidence="6 8" id="KW-1133">Transmembrane helix</keyword>
<dbReference type="PROSITE" id="PS50928">
    <property type="entry name" value="ABC_TM1"/>
    <property type="match status" value="1"/>
</dbReference>
<feature type="transmembrane region" description="Helical" evidence="8">
    <location>
        <begin position="447"/>
        <end position="467"/>
    </location>
</feature>
<evidence type="ECO:0000256" key="8">
    <source>
        <dbReference type="RuleBase" id="RU363032"/>
    </source>
</evidence>
<keyword evidence="7 8" id="KW-0472">Membrane</keyword>
<feature type="domain" description="ABC transmembrane type-1" evidence="9">
    <location>
        <begin position="272"/>
        <end position="466"/>
    </location>
</feature>
<dbReference type="PANTHER" id="PTHR30614:SF41">
    <property type="entry name" value="INNER MEMBRANE AMINO-ACID ABC TRANSPORTER PERMEASE PROTEIN YHDY"/>
    <property type="match status" value="1"/>
</dbReference>
<comment type="similarity">
    <text evidence="2">Belongs to the binding-protein-dependent transport system permease family. HisMQ subfamily.</text>
</comment>
<dbReference type="InterPro" id="IPR010065">
    <property type="entry name" value="AA_ABC_transptr_permease_3TM"/>
</dbReference>
<name>A0A1H0RWC6_9BACT</name>
<keyword evidence="11" id="KW-1185">Reference proteome</keyword>
<gene>
    <name evidence="10" type="ORF">SAMN05660330_02451</name>
</gene>
<dbReference type="CDD" id="cd06261">
    <property type="entry name" value="TM_PBP2"/>
    <property type="match status" value="1"/>
</dbReference>
<dbReference type="PANTHER" id="PTHR30614">
    <property type="entry name" value="MEMBRANE COMPONENT OF AMINO ACID ABC TRANSPORTER"/>
    <property type="match status" value="1"/>
</dbReference>
<evidence type="ECO:0000313" key="11">
    <source>
        <dbReference type="Proteomes" id="UP000199073"/>
    </source>
</evidence>
<feature type="transmembrane region" description="Helical" evidence="8">
    <location>
        <begin position="268"/>
        <end position="294"/>
    </location>
</feature>
<keyword evidence="4" id="KW-1003">Cell membrane</keyword>
<evidence type="ECO:0000256" key="6">
    <source>
        <dbReference type="ARBA" id="ARBA00022989"/>
    </source>
</evidence>
<feature type="transmembrane region" description="Helical" evidence="8">
    <location>
        <begin position="104"/>
        <end position="122"/>
    </location>
</feature>
<dbReference type="STRING" id="91360.SAMN05660330_02451"/>
<feature type="transmembrane region" description="Helical" evidence="8">
    <location>
        <begin position="184"/>
        <end position="203"/>
    </location>
</feature>
<dbReference type="GO" id="GO:0022857">
    <property type="term" value="F:transmembrane transporter activity"/>
    <property type="evidence" value="ECO:0007669"/>
    <property type="project" value="InterPro"/>
</dbReference>
<dbReference type="Proteomes" id="UP000199073">
    <property type="component" value="Unassembled WGS sequence"/>
</dbReference>
<comment type="subcellular location">
    <subcellularLocation>
        <location evidence="1">Cell inner membrane</location>
        <topology evidence="1">Multi-pass membrane protein</topology>
    </subcellularLocation>
    <subcellularLocation>
        <location evidence="8">Cell membrane</location>
        <topology evidence="8">Multi-pass membrane protein</topology>
    </subcellularLocation>
</comment>